<dbReference type="InterPro" id="IPR053176">
    <property type="entry name" value="T6SS_TssE1-like"/>
</dbReference>
<sequence length="179" mass="20907">MSVNIQLWKSATLFSDNFIGKNRQYLPTLLERLQDDEPKSPNDRARSIDIKGMRSLVQKDIADLINHTNIEDTLDEYRYKNVIESVLNYGVPALIGTQENHQNWSVIEKAIRNTILRFEPRILPETLLVRSLQEKDTVARHAVILFEVRGLIYWKPHPVDLCMSGRYDFESEKVDLKLR</sequence>
<dbReference type="Proteomes" id="UP000248897">
    <property type="component" value="Chromosome 1"/>
</dbReference>
<accession>A0A2X4X781</accession>
<dbReference type="PANTHER" id="PTHR38595:SF1">
    <property type="entry name" value="TYPE VI SECRETION SYSTEM COMPONENT TSSE1"/>
    <property type="match status" value="1"/>
</dbReference>
<proteinExistence type="predicted"/>
<feature type="domain" description="IraD/Gp25-like" evidence="1">
    <location>
        <begin position="53"/>
        <end position="156"/>
    </location>
</feature>
<dbReference type="PANTHER" id="PTHR38595">
    <property type="entry name" value="CYTOPLASMIC PROTEIN-RELATED"/>
    <property type="match status" value="1"/>
</dbReference>
<dbReference type="SUPFAM" id="SSF160719">
    <property type="entry name" value="gpW/gp25-like"/>
    <property type="match status" value="1"/>
</dbReference>
<dbReference type="EMBL" id="LS483469">
    <property type="protein sequence ID" value="SQI32384.1"/>
    <property type="molecule type" value="Genomic_DNA"/>
</dbReference>
<evidence type="ECO:0000313" key="3">
    <source>
        <dbReference type="Proteomes" id="UP000248897"/>
    </source>
</evidence>
<gene>
    <name evidence="2" type="ORF">NCTC12961_01130</name>
</gene>
<evidence type="ECO:0000313" key="2">
    <source>
        <dbReference type="EMBL" id="SQI32384.1"/>
    </source>
</evidence>
<dbReference type="AlphaFoldDB" id="A0A2X4X781"/>
<protein>
    <submittedName>
        <fullName evidence="2">Type VI secretion system lysozyme-like protein</fullName>
    </submittedName>
</protein>
<organism evidence="2 3">
    <name type="scientific">Serratia plymuthica</name>
    <dbReference type="NCBI Taxonomy" id="82996"/>
    <lineage>
        <taxon>Bacteria</taxon>
        <taxon>Pseudomonadati</taxon>
        <taxon>Pseudomonadota</taxon>
        <taxon>Gammaproteobacteria</taxon>
        <taxon>Enterobacterales</taxon>
        <taxon>Yersiniaceae</taxon>
        <taxon>Serratia</taxon>
    </lineage>
</organism>
<dbReference type="Pfam" id="PF04965">
    <property type="entry name" value="GPW_gp25"/>
    <property type="match status" value="1"/>
</dbReference>
<dbReference type="InterPro" id="IPR007048">
    <property type="entry name" value="IraD/Gp25-like"/>
</dbReference>
<evidence type="ECO:0000259" key="1">
    <source>
        <dbReference type="Pfam" id="PF04965"/>
    </source>
</evidence>
<name>A0A2X4X781_SERPL</name>
<reference evidence="2 3" key="1">
    <citation type="submission" date="2018-06" db="EMBL/GenBank/DDBJ databases">
        <authorList>
            <consortium name="Pathogen Informatics"/>
            <person name="Doyle S."/>
        </authorList>
    </citation>
    <scope>NUCLEOTIDE SEQUENCE [LARGE SCALE GENOMIC DNA]</scope>
    <source>
        <strain evidence="2 3">NCTC12961</strain>
    </source>
</reference>